<dbReference type="EMBL" id="JAUOPB010000006">
    <property type="protein sequence ID" value="MDO6422601.1"/>
    <property type="molecule type" value="Genomic_DNA"/>
</dbReference>
<protein>
    <submittedName>
        <fullName evidence="3">Uncharacterized protein</fullName>
    </submittedName>
</protein>
<gene>
    <name evidence="3" type="ORF">Q4521_08960</name>
</gene>
<reference evidence="3" key="1">
    <citation type="submission" date="2023-07" db="EMBL/GenBank/DDBJ databases">
        <title>Genome content predicts the carbon catabolic preferences of heterotrophic bacteria.</title>
        <authorList>
            <person name="Gralka M."/>
        </authorList>
    </citation>
    <scope>NUCLEOTIDE SEQUENCE</scope>
    <source>
        <strain evidence="3">I3M17_2</strain>
    </source>
</reference>
<feature type="signal peptide" evidence="2">
    <location>
        <begin position="1"/>
        <end position="27"/>
    </location>
</feature>
<evidence type="ECO:0000256" key="1">
    <source>
        <dbReference type="SAM" id="MobiDB-lite"/>
    </source>
</evidence>
<proteinExistence type="predicted"/>
<dbReference type="RefSeq" id="WP_303492557.1">
    <property type="nucleotide sequence ID" value="NZ_JAUOPB010000006.1"/>
</dbReference>
<comment type="caution">
    <text evidence="3">The sequence shown here is derived from an EMBL/GenBank/DDBJ whole genome shotgun (WGS) entry which is preliminary data.</text>
</comment>
<evidence type="ECO:0000256" key="2">
    <source>
        <dbReference type="SAM" id="SignalP"/>
    </source>
</evidence>
<dbReference type="Proteomes" id="UP001169760">
    <property type="component" value="Unassembled WGS sequence"/>
</dbReference>
<dbReference type="AlphaFoldDB" id="A0AAW7X4H3"/>
<name>A0AAW7X4H3_9GAMM</name>
<sequence>MLRVKHYIAYMFSVLVVLAASQPFAYANAHTAMVNDHCQTTVQMQTEHCKHMAAMAEMQQAMLVEDMPMDMICCESGECSMDHCIGTVLFVGSYSLTALFPLTSVYSNSETIRSPSSSPSNLYRPPIV</sequence>
<organism evidence="3 4">
    <name type="scientific">Saccharophagus degradans</name>
    <dbReference type="NCBI Taxonomy" id="86304"/>
    <lineage>
        <taxon>Bacteria</taxon>
        <taxon>Pseudomonadati</taxon>
        <taxon>Pseudomonadota</taxon>
        <taxon>Gammaproteobacteria</taxon>
        <taxon>Cellvibrionales</taxon>
        <taxon>Cellvibrionaceae</taxon>
        <taxon>Saccharophagus</taxon>
    </lineage>
</organism>
<keyword evidence="2" id="KW-0732">Signal</keyword>
<feature type="region of interest" description="Disordered" evidence="1">
    <location>
        <begin position="109"/>
        <end position="128"/>
    </location>
</feature>
<feature type="chain" id="PRO_5043970096" evidence="2">
    <location>
        <begin position="28"/>
        <end position="128"/>
    </location>
</feature>
<evidence type="ECO:0000313" key="4">
    <source>
        <dbReference type="Proteomes" id="UP001169760"/>
    </source>
</evidence>
<evidence type="ECO:0000313" key="3">
    <source>
        <dbReference type="EMBL" id="MDO6422601.1"/>
    </source>
</evidence>
<accession>A0AAW7X4H3</accession>